<organism evidence="3">
    <name type="scientific">Longilinea arvoryzae</name>
    <dbReference type="NCBI Taxonomy" id="360412"/>
    <lineage>
        <taxon>Bacteria</taxon>
        <taxon>Bacillati</taxon>
        <taxon>Chloroflexota</taxon>
        <taxon>Anaerolineae</taxon>
        <taxon>Anaerolineales</taxon>
        <taxon>Anaerolineaceae</taxon>
        <taxon>Longilinea</taxon>
    </lineage>
</organism>
<dbReference type="InterPro" id="IPR015942">
    <property type="entry name" value="Asp/Glu/hydantoin_racemase"/>
</dbReference>
<evidence type="ECO:0000313" key="3">
    <source>
        <dbReference type="EMBL" id="GAP13079.1"/>
    </source>
</evidence>
<dbReference type="PANTHER" id="PTHR21198:SF7">
    <property type="entry name" value="ASPARTATE-GLUTAMATE RACEMASE FAMILY"/>
    <property type="match status" value="1"/>
</dbReference>
<dbReference type="STRING" id="360412.LARV_00821"/>
<sequence length="231" mass="25487">MRTIGLIGGMTWESSVEYYRILNERVAQRLGGLHSAKCVMVSIDFAPLEMQQERGEWDEAGRELAKAARQLEHAGAECVLICANTMHKVMDAVQSAVSIPLLHIADATAARVKAAGLNTIALMGTKYTMEEGFYKDRLSQRFGLRVITPTAADREIIHRVIYQELGFGILRPESKAAYLRIIDDLVAQGAQGVILGCTEIGLLVKQEDHPAPLFDTTRIHAEAAVDWALQE</sequence>
<keyword evidence="4" id="KW-1185">Reference proteome</keyword>
<evidence type="ECO:0000313" key="4">
    <source>
        <dbReference type="Proteomes" id="UP000055060"/>
    </source>
</evidence>
<dbReference type="GO" id="GO:0047661">
    <property type="term" value="F:amino-acid racemase activity"/>
    <property type="evidence" value="ECO:0007669"/>
    <property type="project" value="InterPro"/>
</dbReference>
<accession>A0A0S7B7D2</accession>
<name>A0A0S7B7D2_9CHLR</name>
<proteinExistence type="inferred from homology"/>
<dbReference type="PROSITE" id="PS00923">
    <property type="entry name" value="ASP_GLU_RACEMASE_1"/>
    <property type="match status" value="1"/>
</dbReference>
<comment type="similarity">
    <text evidence="1">Belongs to the aspartate/glutamate racemases family.</text>
</comment>
<reference evidence="3" key="1">
    <citation type="submission" date="2015-07" db="EMBL/GenBank/DDBJ databases">
        <title>Draft Genome Sequences of Anaerolinea thermolimosa IMO-1, Bellilinea caldifistulae GOMI-1, Leptolinea tardivitalis YMTK-2, Levilinea saccharolytica KIBI-1,Longilinea arvoryzae KOME-1, Previously Described as Members of the Anaerolineaceae (Chloroflexi).</title>
        <authorList>
            <person name="Sekiguchi Y."/>
            <person name="Ohashi A."/>
            <person name="Matsuura N."/>
            <person name="Tourlousse M.D."/>
        </authorList>
    </citation>
    <scope>NUCLEOTIDE SEQUENCE [LARGE SCALE GENOMIC DNA]</scope>
    <source>
        <strain evidence="3">KOME-1</strain>
    </source>
</reference>
<evidence type="ECO:0000256" key="1">
    <source>
        <dbReference type="ARBA" id="ARBA00007847"/>
    </source>
</evidence>
<dbReference type="NCBIfam" id="TIGR00035">
    <property type="entry name" value="asp_race"/>
    <property type="match status" value="1"/>
</dbReference>
<dbReference type="SUPFAM" id="SSF53681">
    <property type="entry name" value="Aspartate/glutamate racemase"/>
    <property type="match status" value="2"/>
</dbReference>
<dbReference type="OrthoDB" id="9803739at2"/>
<dbReference type="Proteomes" id="UP000055060">
    <property type="component" value="Unassembled WGS sequence"/>
</dbReference>
<dbReference type="InterPro" id="IPR001920">
    <property type="entry name" value="Asp/Glu_race"/>
</dbReference>
<dbReference type="PANTHER" id="PTHR21198">
    <property type="entry name" value="GLUTAMATE RACEMASE"/>
    <property type="match status" value="1"/>
</dbReference>
<dbReference type="InterPro" id="IPR018187">
    <property type="entry name" value="Asp/Glu_racemase_AS_1"/>
</dbReference>
<dbReference type="AlphaFoldDB" id="A0A0S7B7D2"/>
<dbReference type="EMBL" id="DF967972">
    <property type="protein sequence ID" value="GAP13079.1"/>
    <property type="molecule type" value="Genomic_DNA"/>
</dbReference>
<gene>
    <name evidence="3" type="ORF">LARV_00821</name>
</gene>
<dbReference type="PROSITE" id="PS00924">
    <property type="entry name" value="ASP_GLU_RACEMASE_2"/>
    <property type="match status" value="1"/>
</dbReference>
<dbReference type="InterPro" id="IPR004380">
    <property type="entry name" value="Asp_race"/>
</dbReference>
<dbReference type="RefSeq" id="WP_075072441.1">
    <property type="nucleotide sequence ID" value="NZ_DF967972.1"/>
</dbReference>
<protein>
    <submittedName>
        <fullName evidence="3">Aspartate racemase</fullName>
    </submittedName>
</protein>
<keyword evidence="2" id="KW-0413">Isomerase</keyword>
<dbReference type="Pfam" id="PF01177">
    <property type="entry name" value="Asp_Glu_race"/>
    <property type="match status" value="1"/>
</dbReference>
<evidence type="ECO:0000256" key="2">
    <source>
        <dbReference type="ARBA" id="ARBA00023235"/>
    </source>
</evidence>
<dbReference type="Gene3D" id="3.40.50.1860">
    <property type="match status" value="2"/>
</dbReference>
<dbReference type="InterPro" id="IPR033134">
    <property type="entry name" value="Asp/Glu_racemase_AS_2"/>
</dbReference>